<dbReference type="RefSeq" id="YP_002128455.1">
    <property type="nucleotide sequence ID" value="NC_011142.1"/>
</dbReference>
<organism evidence="1 2">
    <name type="scientific">Iodobacter phage PhiPLPE</name>
    <dbReference type="NCBI Taxonomy" id="551895"/>
    <lineage>
        <taxon>Viruses</taxon>
        <taxon>Duplodnaviria</taxon>
        <taxon>Heunggongvirae</taxon>
        <taxon>Uroviricota</taxon>
        <taxon>Caudoviricetes</taxon>
        <taxon>Iodovirus</taxon>
        <taxon>Iodovirus PLPE</taxon>
    </lineage>
</organism>
<dbReference type="GeneID" id="6779545"/>
<dbReference type="EMBL" id="EU876853">
    <property type="protein sequence ID" value="ACG60343.1"/>
    <property type="molecule type" value="Genomic_DNA"/>
</dbReference>
<dbReference type="Proteomes" id="UP000001862">
    <property type="component" value="Segment"/>
</dbReference>
<dbReference type="OrthoDB" id="28706at10239"/>
<dbReference type="KEGG" id="vg:6779545"/>
<sequence length="128" mass="15155">MKKYDHTWLIAEWQRMGRPKVQYATGINRDFWVDEEDPDFNDNLQWRIKCKPSINWEHVHPSIVAMATECGVTYLFRTAPVLHNEYRCWDQDGCWDGDYYCGVEPFASFTPGTCEWRDSLVMRPVVGE</sequence>
<name>B5AX40_9CAUD</name>
<proteinExistence type="predicted"/>
<accession>B5AX40</accession>
<evidence type="ECO:0000313" key="1">
    <source>
        <dbReference type="EMBL" id="ACG60343.1"/>
    </source>
</evidence>
<evidence type="ECO:0000313" key="2">
    <source>
        <dbReference type="Proteomes" id="UP000001862"/>
    </source>
</evidence>
<reference evidence="2" key="1">
    <citation type="journal article" date="2009" name="Environ. Microbiol. Rep.">
        <title>Isolation and genomic characterization of the first phage infecting Iodobacteria: ?PLPE, a myovirus having a novel set of features.</title>
        <authorList>
            <person name="Leblanc C."/>
            <person name="Caumont-Sarcos A."/>
            <person name="Comeau A.M."/>
            <person name="Krisch H.M."/>
        </authorList>
    </citation>
    <scope>NUCLEOTIDE SEQUENCE [LARGE SCALE GENOMIC DNA]</scope>
</reference>
<protein>
    <submittedName>
        <fullName evidence="1">Uncharacterized protein</fullName>
    </submittedName>
</protein>
<gene>
    <name evidence="1" type="ORF">phiPLPE_21</name>
</gene>
<keyword evidence="2" id="KW-1185">Reference proteome</keyword>